<dbReference type="Pfam" id="PF00293">
    <property type="entry name" value="NUDIX"/>
    <property type="match status" value="1"/>
</dbReference>
<dbReference type="InterPro" id="IPR014729">
    <property type="entry name" value="Rossmann-like_a/b/a_fold"/>
</dbReference>
<dbReference type="InterPro" id="IPR000086">
    <property type="entry name" value="NUDIX_hydrolase_dom"/>
</dbReference>
<reference evidence="2 3" key="1">
    <citation type="submission" date="2022-10" db="EMBL/GenBank/DDBJ databases">
        <title>Chitinophaga nivalis PC15 sp. nov., isolated from Pyeongchang county, South Korea.</title>
        <authorList>
            <person name="Trinh H.N."/>
        </authorList>
    </citation>
    <scope>NUCLEOTIDE SEQUENCE [LARGE SCALE GENOMIC DNA]</scope>
    <source>
        <strain evidence="2 3">PC14</strain>
    </source>
</reference>
<dbReference type="Pfam" id="PF01467">
    <property type="entry name" value="CTP_transf_like"/>
    <property type="match status" value="1"/>
</dbReference>
<evidence type="ECO:0000313" key="2">
    <source>
        <dbReference type="EMBL" id="MCW3487760.1"/>
    </source>
</evidence>
<dbReference type="PROSITE" id="PS51462">
    <property type="entry name" value="NUDIX"/>
    <property type="match status" value="1"/>
</dbReference>
<sequence length="301" mass="34321">MQNTKPTGVIIARFQTPSLHEGHLEIIRQVQQKHNRVLIILGVSPVRGSRKNPLDFYTRERMIKQLFPEIIVLPLSDQKSDQVWSQKLDELLHTNFPHETFVLYGSRDSFMDTYSGRYTTASLAPVKDYNATALREAVSDKVFDTEEFRAGIIYNTYNLFPAVYATVDIALFRNDKQELLLGRKPNETAWRLPGGFSDPTDDNYEAAAARELQEECGAVTTGPMTYVTSLRVNDWRYRTETNKIITTLFSTDLLEGTPAAGDDLADIQWITVKDIPELIRQGNIVDTHIPLLEKLSEKYAY</sequence>
<proteinExistence type="predicted"/>
<dbReference type="Proteomes" id="UP001207742">
    <property type="component" value="Unassembled WGS sequence"/>
</dbReference>
<keyword evidence="3" id="KW-1185">Reference proteome</keyword>
<dbReference type="Gene3D" id="3.90.79.10">
    <property type="entry name" value="Nucleoside Triphosphate Pyrophosphohydrolase"/>
    <property type="match status" value="1"/>
</dbReference>
<dbReference type="InterPro" id="IPR015797">
    <property type="entry name" value="NUDIX_hydrolase-like_dom_sf"/>
</dbReference>
<comment type="caution">
    <text evidence="2">The sequence shown here is derived from an EMBL/GenBank/DDBJ whole genome shotgun (WGS) entry which is preliminary data.</text>
</comment>
<dbReference type="InterPro" id="IPR004821">
    <property type="entry name" value="Cyt_trans-like"/>
</dbReference>
<dbReference type="RefSeq" id="WP_264734565.1">
    <property type="nucleotide sequence ID" value="NZ_JAPDNR010000001.1"/>
</dbReference>
<feature type="domain" description="Nudix hydrolase" evidence="1">
    <location>
        <begin position="162"/>
        <end position="292"/>
    </location>
</feature>
<accession>A0ABT3IUX8</accession>
<gene>
    <name evidence="2" type="ORF">OL497_27960</name>
</gene>
<dbReference type="SUPFAM" id="SSF52374">
    <property type="entry name" value="Nucleotidylyl transferase"/>
    <property type="match status" value="1"/>
</dbReference>
<organism evidence="2 3">
    <name type="scientific">Chitinophaga nivalis</name>
    <dbReference type="NCBI Taxonomy" id="2991709"/>
    <lineage>
        <taxon>Bacteria</taxon>
        <taxon>Pseudomonadati</taxon>
        <taxon>Bacteroidota</taxon>
        <taxon>Chitinophagia</taxon>
        <taxon>Chitinophagales</taxon>
        <taxon>Chitinophagaceae</taxon>
        <taxon>Chitinophaga</taxon>
    </lineage>
</organism>
<dbReference type="Gene3D" id="3.40.50.620">
    <property type="entry name" value="HUPs"/>
    <property type="match status" value="1"/>
</dbReference>
<dbReference type="SUPFAM" id="SSF55811">
    <property type="entry name" value="Nudix"/>
    <property type="match status" value="1"/>
</dbReference>
<dbReference type="PANTHER" id="PTHR43736:SF1">
    <property type="entry name" value="DIHYDRONEOPTERIN TRIPHOSPHATE DIPHOSPHATASE"/>
    <property type="match status" value="1"/>
</dbReference>
<evidence type="ECO:0000313" key="3">
    <source>
        <dbReference type="Proteomes" id="UP001207742"/>
    </source>
</evidence>
<name>A0ABT3IUX8_9BACT</name>
<dbReference type="PANTHER" id="PTHR43736">
    <property type="entry name" value="ADP-RIBOSE PYROPHOSPHATASE"/>
    <property type="match status" value="1"/>
</dbReference>
<protein>
    <submittedName>
        <fullName evidence="2">NUDIX domain-containing protein</fullName>
    </submittedName>
</protein>
<evidence type="ECO:0000259" key="1">
    <source>
        <dbReference type="PROSITE" id="PS51462"/>
    </source>
</evidence>
<dbReference type="EMBL" id="JAPDNS010000002">
    <property type="protein sequence ID" value="MCW3487760.1"/>
    <property type="molecule type" value="Genomic_DNA"/>
</dbReference>